<gene>
    <name evidence="2" type="ORF">DNK49_17195</name>
</gene>
<keyword evidence="1" id="KW-0732">Signal</keyword>
<proteinExistence type="predicted"/>
<reference evidence="2 3" key="1">
    <citation type="submission" date="2018-06" db="EMBL/GenBank/DDBJ databases">
        <title>Azoarcus communis strain SWub3 genome.</title>
        <authorList>
            <person name="Zorraquino Salvo V."/>
            <person name="Toubiana D."/>
            <person name="Blumwald E."/>
        </authorList>
    </citation>
    <scope>NUCLEOTIDE SEQUENCE [LARGE SCALE GENOMIC DNA]</scope>
    <source>
        <strain evidence="2 3">SWub3</strain>
    </source>
</reference>
<name>A0A323USC9_9RHOO</name>
<organism evidence="2 3">
    <name type="scientific">Parazoarcus communis SWub3 = DSM 12120</name>
    <dbReference type="NCBI Taxonomy" id="1121029"/>
    <lineage>
        <taxon>Bacteria</taxon>
        <taxon>Pseudomonadati</taxon>
        <taxon>Pseudomonadota</taxon>
        <taxon>Betaproteobacteria</taxon>
        <taxon>Rhodocyclales</taxon>
        <taxon>Zoogloeaceae</taxon>
        <taxon>Parazoarcus</taxon>
    </lineage>
</organism>
<dbReference type="Proteomes" id="UP000248259">
    <property type="component" value="Unassembled WGS sequence"/>
</dbReference>
<feature type="signal peptide" evidence="1">
    <location>
        <begin position="1"/>
        <end position="19"/>
    </location>
</feature>
<dbReference type="AlphaFoldDB" id="A0A323USC9"/>
<evidence type="ECO:0000313" key="2">
    <source>
        <dbReference type="EMBL" id="PZA15287.1"/>
    </source>
</evidence>
<keyword evidence="3" id="KW-1185">Reference proteome</keyword>
<comment type="caution">
    <text evidence="2">The sequence shown here is derived from an EMBL/GenBank/DDBJ whole genome shotgun (WGS) entry which is preliminary data.</text>
</comment>
<protein>
    <recommendedName>
        <fullName evidence="4">Phosphate starvation-inducible protein PsiF</fullName>
    </recommendedName>
</protein>
<dbReference type="EMBL" id="QKOE01000015">
    <property type="protein sequence ID" value="PZA15287.1"/>
    <property type="molecule type" value="Genomic_DNA"/>
</dbReference>
<dbReference type="RefSeq" id="WP_110527298.1">
    <property type="nucleotide sequence ID" value="NZ_QKOE01000015.1"/>
</dbReference>
<accession>A0A323USC9</accession>
<dbReference type="OrthoDB" id="8592152at2"/>
<evidence type="ECO:0008006" key="4">
    <source>
        <dbReference type="Google" id="ProtNLM"/>
    </source>
</evidence>
<sequence>MNKILFAGLLALFATTVSAEGASCNATAQEKKLAGAAKNSFLKKCEQDATTRCDALAMEKKLAGAAKNSFTKKCVKDAVGTP</sequence>
<evidence type="ECO:0000313" key="3">
    <source>
        <dbReference type="Proteomes" id="UP000248259"/>
    </source>
</evidence>
<feature type="chain" id="PRO_5016378691" description="Phosphate starvation-inducible protein PsiF" evidence="1">
    <location>
        <begin position="20"/>
        <end position="82"/>
    </location>
</feature>
<evidence type="ECO:0000256" key="1">
    <source>
        <dbReference type="SAM" id="SignalP"/>
    </source>
</evidence>